<dbReference type="Proteomes" id="UP000316213">
    <property type="component" value="Unassembled WGS sequence"/>
</dbReference>
<evidence type="ECO:0000313" key="1">
    <source>
        <dbReference type="EMBL" id="TWT93150.1"/>
    </source>
</evidence>
<evidence type="ECO:0008006" key="3">
    <source>
        <dbReference type="Google" id="ProtNLM"/>
    </source>
</evidence>
<sequence>MLGYLAAGIGIAMIGKTLWMIDDWSRDWSSNQASLSSGHPDPDLRLLEIQRPLEDVEQAIIDWAGGESNWAVEPPSDSEATNQADPSMNSLRRLHLTHSTSVFRFVDDVHVELQQQTTGSGDVQTLLHAGSRSRIGKGDLGQNPRNLKMLRRGIKQKLGLGG</sequence>
<proteinExistence type="predicted"/>
<reference evidence="1 2" key="1">
    <citation type="submission" date="2019-02" db="EMBL/GenBank/DDBJ databases">
        <title>Deep-cultivation of Planctomycetes and their phenomic and genomic characterization uncovers novel biology.</title>
        <authorList>
            <person name="Wiegand S."/>
            <person name="Jogler M."/>
            <person name="Boedeker C."/>
            <person name="Pinto D."/>
            <person name="Vollmers J."/>
            <person name="Rivas-Marin E."/>
            <person name="Kohn T."/>
            <person name="Peeters S.H."/>
            <person name="Heuer A."/>
            <person name="Rast P."/>
            <person name="Oberbeckmann S."/>
            <person name="Bunk B."/>
            <person name="Jeske O."/>
            <person name="Meyerdierks A."/>
            <person name="Storesund J.E."/>
            <person name="Kallscheuer N."/>
            <person name="Luecker S."/>
            <person name="Lage O.M."/>
            <person name="Pohl T."/>
            <person name="Merkel B.J."/>
            <person name="Hornburger P."/>
            <person name="Mueller R.-W."/>
            <person name="Bruemmer F."/>
            <person name="Labrenz M."/>
            <person name="Spormann A.M."/>
            <person name="Op Den Camp H."/>
            <person name="Overmann J."/>
            <person name="Amann R."/>
            <person name="Jetten M.S.M."/>
            <person name="Mascher T."/>
            <person name="Medema M.H."/>
            <person name="Devos D.P."/>
            <person name="Kaster A.-K."/>
            <person name="Ovreas L."/>
            <person name="Rohde M."/>
            <person name="Galperin M.Y."/>
            <person name="Jogler C."/>
        </authorList>
    </citation>
    <scope>NUCLEOTIDE SEQUENCE [LARGE SCALE GENOMIC DNA]</scope>
    <source>
        <strain evidence="1 2">Pla100</strain>
    </source>
</reference>
<dbReference type="EMBL" id="SJPM01000010">
    <property type="protein sequence ID" value="TWT93150.1"/>
    <property type="molecule type" value="Genomic_DNA"/>
</dbReference>
<dbReference type="InterPro" id="IPR010865">
    <property type="entry name" value="DUF1499"/>
</dbReference>
<keyword evidence="2" id="KW-1185">Reference proteome</keyword>
<name>A0A5C6A1G2_9BACT</name>
<evidence type="ECO:0000313" key="2">
    <source>
        <dbReference type="Proteomes" id="UP000316213"/>
    </source>
</evidence>
<comment type="caution">
    <text evidence="1">The sequence shown here is derived from an EMBL/GenBank/DDBJ whole genome shotgun (WGS) entry which is preliminary data.</text>
</comment>
<dbReference type="Pfam" id="PF07386">
    <property type="entry name" value="DUF1499"/>
    <property type="match status" value="1"/>
</dbReference>
<organism evidence="1 2">
    <name type="scientific">Neorhodopirellula pilleata</name>
    <dbReference type="NCBI Taxonomy" id="2714738"/>
    <lineage>
        <taxon>Bacteria</taxon>
        <taxon>Pseudomonadati</taxon>
        <taxon>Planctomycetota</taxon>
        <taxon>Planctomycetia</taxon>
        <taxon>Pirellulales</taxon>
        <taxon>Pirellulaceae</taxon>
        <taxon>Neorhodopirellula</taxon>
    </lineage>
</organism>
<protein>
    <recommendedName>
        <fullName evidence="3">DUF1499 domain-containing protein</fullName>
    </recommendedName>
</protein>
<dbReference type="RefSeq" id="WP_231603315.1">
    <property type="nucleotide sequence ID" value="NZ_SJPM01000010.1"/>
</dbReference>
<dbReference type="AlphaFoldDB" id="A0A5C6A1G2"/>
<gene>
    <name evidence="1" type="ORF">Pla100_44670</name>
</gene>
<accession>A0A5C6A1G2</accession>